<dbReference type="GO" id="GO:0000976">
    <property type="term" value="F:transcription cis-regulatory region binding"/>
    <property type="evidence" value="ECO:0007669"/>
    <property type="project" value="TreeGrafter"/>
</dbReference>
<dbReference type="OrthoDB" id="415590at2759"/>
<dbReference type="Pfam" id="PF11951">
    <property type="entry name" value="Fungal_trans_2"/>
    <property type="match status" value="1"/>
</dbReference>
<dbReference type="EMBL" id="AMGV01000003">
    <property type="protein sequence ID" value="KEF59178.1"/>
    <property type="molecule type" value="Genomic_DNA"/>
</dbReference>
<dbReference type="GO" id="GO:0003700">
    <property type="term" value="F:DNA-binding transcription factor activity"/>
    <property type="evidence" value="ECO:0007669"/>
    <property type="project" value="TreeGrafter"/>
</dbReference>
<dbReference type="VEuPathDB" id="FungiDB:A1O9_04022"/>
<keyword evidence="4" id="KW-1185">Reference proteome</keyword>
<evidence type="ECO:0000313" key="4">
    <source>
        <dbReference type="Proteomes" id="UP000027920"/>
    </source>
</evidence>
<reference evidence="3 4" key="1">
    <citation type="submission" date="2013-03" db="EMBL/GenBank/DDBJ databases">
        <title>The Genome Sequence of Exophiala aquamarina CBS 119918.</title>
        <authorList>
            <consortium name="The Broad Institute Genomics Platform"/>
            <person name="Cuomo C."/>
            <person name="de Hoog S."/>
            <person name="Gorbushina A."/>
            <person name="Walker B."/>
            <person name="Young S.K."/>
            <person name="Zeng Q."/>
            <person name="Gargeya S."/>
            <person name="Fitzgerald M."/>
            <person name="Haas B."/>
            <person name="Abouelleil A."/>
            <person name="Allen A.W."/>
            <person name="Alvarado L."/>
            <person name="Arachchi H.M."/>
            <person name="Berlin A.M."/>
            <person name="Chapman S.B."/>
            <person name="Gainer-Dewar J."/>
            <person name="Goldberg J."/>
            <person name="Griggs A."/>
            <person name="Gujja S."/>
            <person name="Hansen M."/>
            <person name="Howarth C."/>
            <person name="Imamovic A."/>
            <person name="Ireland A."/>
            <person name="Larimer J."/>
            <person name="McCowan C."/>
            <person name="Murphy C."/>
            <person name="Pearson M."/>
            <person name="Poon T.W."/>
            <person name="Priest M."/>
            <person name="Roberts A."/>
            <person name="Saif S."/>
            <person name="Shea T."/>
            <person name="Sisk P."/>
            <person name="Sykes S."/>
            <person name="Wortman J."/>
            <person name="Nusbaum C."/>
            <person name="Birren B."/>
        </authorList>
    </citation>
    <scope>NUCLEOTIDE SEQUENCE [LARGE SCALE GENOMIC DNA]</scope>
    <source>
        <strain evidence="3 4">CBS 119918</strain>
    </source>
</reference>
<evidence type="ECO:0000313" key="3">
    <source>
        <dbReference type="EMBL" id="KEF59178.1"/>
    </source>
</evidence>
<dbReference type="InterPro" id="IPR021858">
    <property type="entry name" value="Fun_TF"/>
</dbReference>
<dbReference type="STRING" id="1182545.A0A072PIN7"/>
<accession>A0A072PIN7</accession>
<proteinExistence type="predicted"/>
<keyword evidence="2" id="KW-0539">Nucleus</keyword>
<dbReference type="AlphaFoldDB" id="A0A072PIN7"/>
<comment type="caution">
    <text evidence="3">The sequence shown here is derived from an EMBL/GenBank/DDBJ whole genome shotgun (WGS) entry which is preliminary data.</text>
</comment>
<dbReference type="GeneID" id="25278955"/>
<gene>
    <name evidence="3" type="ORF">A1O9_04022</name>
</gene>
<dbReference type="PANTHER" id="PTHR37534">
    <property type="entry name" value="TRANSCRIPTIONAL ACTIVATOR PROTEIN UGA3"/>
    <property type="match status" value="1"/>
</dbReference>
<protein>
    <recommendedName>
        <fullName evidence="5">Transcription factor domain-containing protein</fullName>
    </recommendedName>
</protein>
<dbReference type="Proteomes" id="UP000027920">
    <property type="component" value="Unassembled WGS sequence"/>
</dbReference>
<sequence>MSTSELPVAGYSVSPGGLSSTSASFIDELALDPRFQELQTTLRTYLIDEVRSAENTRQQSPDVAIESSEDVQGHELFMQHMLKSQDRIPLMKKVKYLTVWISECAPWLDMFDQERHFGIQVPLLAQRSPAVFFALLALAARQVERKSSSKVSIHDSLELYSLAIESLATSINATDPEALVTACILCVLEMMSVSPRDWRRHLEGCAGLFQHLGVNGFSGGVWQAVFWCYARMDVCAAIIADGAESTTLPLQKWVSLDAMTTPDVDQQVHINHAFLEKGIETSDMYANYAVYLCARVCDLLAKRTRHLELAEKNGCSDAPFQKTWFEIREDLQQWFDRRPPEMLSVEEVDRSPETEYFPRILFAHSAAISGNQLYHTACILMSEIQPSQVDDGILGDSHTIFWHARRVVGISLTNPHRGCLNNAIQPLYVAGKVFTHRDEHKIIIGLLHHIETCSGWGSKWRIKDLEHFWGYSPGRSISLVRSC</sequence>
<dbReference type="RefSeq" id="XP_013261768.1">
    <property type="nucleotide sequence ID" value="XM_013406314.1"/>
</dbReference>
<name>A0A072PIN7_9EURO</name>
<comment type="subcellular location">
    <subcellularLocation>
        <location evidence="1">Nucleus</location>
    </subcellularLocation>
</comment>
<evidence type="ECO:0008006" key="5">
    <source>
        <dbReference type="Google" id="ProtNLM"/>
    </source>
</evidence>
<dbReference type="PANTHER" id="PTHR37534:SF24">
    <property type="entry name" value="MISCELLANEOUS ZN(II)2CYS6 TRANSCRIPTION FACTOR (EUROFUNG)-RELATED"/>
    <property type="match status" value="1"/>
</dbReference>
<organism evidence="3 4">
    <name type="scientific">Exophiala aquamarina CBS 119918</name>
    <dbReference type="NCBI Taxonomy" id="1182545"/>
    <lineage>
        <taxon>Eukaryota</taxon>
        <taxon>Fungi</taxon>
        <taxon>Dikarya</taxon>
        <taxon>Ascomycota</taxon>
        <taxon>Pezizomycotina</taxon>
        <taxon>Eurotiomycetes</taxon>
        <taxon>Chaetothyriomycetidae</taxon>
        <taxon>Chaetothyriales</taxon>
        <taxon>Herpotrichiellaceae</taxon>
        <taxon>Exophiala</taxon>
    </lineage>
</organism>
<evidence type="ECO:0000256" key="2">
    <source>
        <dbReference type="ARBA" id="ARBA00023242"/>
    </source>
</evidence>
<dbReference type="GO" id="GO:0005634">
    <property type="term" value="C:nucleus"/>
    <property type="evidence" value="ECO:0007669"/>
    <property type="project" value="UniProtKB-SubCell"/>
</dbReference>
<dbReference type="HOGENOM" id="CLU_008719_5_0_1"/>
<dbReference type="CDD" id="cd12148">
    <property type="entry name" value="fungal_TF_MHR"/>
    <property type="match status" value="1"/>
</dbReference>
<evidence type="ECO:0000256" key="1">
    <source>
        <dbReference type="ARBA" id="ARBA00004123"/>
    </source>
</evidence>
<dbReference type="GO" id="GO:0045944">
    <property type="term" value="P:positive regulation of transcription by RNA polymerase II"/>
    <property type="evidence" value="ECO:0007669"/>
    <property type="project" value="TreeGrafter"/>
</dbReference>